<dbReference type="Pfam" id="PF03109">
    <property type="entry name" value="ABC1"/>
    <property type="match status" value="1"/>
</dbReference>
<evidence type="ECO:0000256" key="1">
    <source>
        <dbReference type="ARBA" id="ARBA00009670"/>
    </source>
</evidence>
<dbReference type="CDD" id="cd05121">
    <property type="entry name" value="ABC1_ADCK3-like"/>
    <property type="match status" value="1"/>
</dbReference>
<protein>
    <recommendedName>
        <fullName evidence="3">ABC1 atypical kinase-like domain-containing protein</fullName>
    </recommendedName>
</protein>
<proteinExistence type="inferred from homology"/>
<dbReference type="SUPFAM" id="SSF56112">
    <property type="entry name" value="Protein kinase-like (PK-like)"/>
    <property type="match status" value="1"/>
</dbReference>
<comment type="caution">
    <text evidence="4">The sequence shown here is derived from an EMBL/GenBank/DDBJ whole genome shotgun (WGS) entry which is preliminary data.</text>
</comment>
<dbReference type="OrthoDB" id="427480at2759"/>
<comment type="similarity">
    <text evidence="1">Belongs to the protein kinase superfamily. ADCK protein kinase family.</text>
</comment>
<evidence type="ECO:0000256" key="2">
    <source>
        <dbReference type="SAM" id="MobiDB-lite"/>
    </source>
</evidence>
<keyword evidence="5" id="KW-1185">Reference proteome</keyword>
<evidence type="ECO:0000313" key="4">
    <source>
        <dbReference type="EMBL" id="EJK47455.1"/>
    </source>
</evidence>
<evidence type="ECO:0000313" key="5">
    <source>
        <dbReference type="Proteomes" id="UP000266841"/>
    </source>
</evidence>
<sequence>MGRILPSRSSNRRKTFLPIRNIEEDATTELRMADTFDSVDNPVDSKSLLPGGRWMDADGARVSASPTDASVKPSSASSGPKNGEANGLSSTTASGSMSTTAAASEVAAPTVAYDPARSEAILFRQPGKWLVRNVRIALPFGIWAAGVVSDIVLGTERTNRRTRAGELRDVIAGLGPAIIKAGQALASRPDLLPGEYLEELQKLQDDVPTFSNEIAFRIVESELGRDFDGVFELVEPEPVAAASIGQVYKARLRANGQTVAIKIQRPNTEDVVALDLYVLRWWGGVYSSIFSLLGRNINLQGVMDDFGTLLYGEIDYVAEAANARRFSELYAQDVAIGGDVFVPKVYSELTTRKVLTMEWVDGCRLTDSESLEEYELDRKKLVDTLVQCSLRQIMEKGFFHADPHGNLLATRDGRLCYLDFGMMSYAASSQRNGFLLAVVHIVNRDWSELVRVYQRLGFIPSGTDVRPIELALEDALPDVLNADISELNFKNVVGKLGDIMYTYPFSLPPFYISIIRCLGVLEGLAIQVDPKARIISEAYPYVASRVLTDDSQEELREALRRLIFSSDGRIRWERLGGLLDEAQGSSGFDAVVAADKLVDYVISSEGGERLLDDIADQIVIEADSLGRDTVLYIAGALSSLTATTTDDRAVAAALRSLVELMQGSDGSKGDNSQAKSPGVTKFINHLTERLPEPSPAMRRTLKLGALLGSTGASSLTPSANKNPASETADALGRLVPLARKLSGEPRVVRKANEVVARLSERLVSRSLRAAFGLPEPVFQDDDEKVHALLE</sequence>
<dbReference type="PANTHER" id="PTHR10566:SF128">
    <property type="entry name" value="UBIB DOMAIN CONTAINING KINASE"/>
    <property type="match status" value="1"/>
</dbReference>
<gene>
    <name evidence="4" type="ORF">THAOC_33820</name>
</gene>
<dbReference type="InterPro" id="IPR050154">
    <property type="entry name" value="UbiB_kinase"/>
</dbReference>
<feature type="region of interest" description="Disordered" evidence="2">
    <location>
        <begin position="27"/>
        <end position="96"/>
    </location>
</feature>
<dbReference type="PANTHER" id="PTHR10566">
    <property type="entry name" value="CHAPERONE-ACTIVITY OF BC1 COMPLEX CABC1 -RELATED"/>
    <property type="match status" value="1"/>
</dbReference>
<dbReference type="OMA" id="GVMYKFP"/>
<evidence type="ECO:0000259" key="3">
    <source>
        <dbReference type="Pfam" id="PF03109"/>
    </source>
</evidence>
<name>K0R4G8_THAOC</name>
<dbReference type="EMBL" id="AGNL01046940">
    <property type="protein sequence ID" value="EJK47455.1"/>
    <property type="molecule type" value="Genomic_DNA"/>
</dbReference>
<dbReference type="AlphaFoldDB" id="K0R4G8"/>
<reference evidence="4 5" key="1">
    <citation type="journal article" date="2012" name="Genome Biol.">
        <title>Genome and low-iron response of an oceanic diatom adapted to chronic iron limitation.</title>
        <authorList>
            <person name="Lommer M."/>
            <person name="Specht M."/>
            <person name="Roy A.S."/>
            <person name="Kraemer L."/>
            <person name="Andreson R."/>
            <person name="Gutowska M.A."/>
            <person name="Wolf J."/>
            <person name="Bergner S.V."/>
            <person name="Schilhabel M.B."/>
            <person name="Klostermeier U.C."/>
            <person name="Beiko R.G."/>
            <person name="Rosenstiel P."/>
            <person name="Hippler M."/>
            <person name="Laroche J."/>
        </authorList>
    </citation>
    <scope>NUCLEOTIDE SEQUENCE [LARGE SCALE GENOMIC DNA]</scope>
    <source>
        <strain evidence="4 5">CCMP1005</strain>
    </source>
</reference>
<feature type="compositionally biased region" description="Polar residues" evidence="2">
    <location>
        <begin position="64"/>
        <end position="80"/>
    </location>
</feature>
<dbReference type="InterPro" id="IPR004147">
    <property type="entry name" value="ABC1_dom"/>
</dbReference>
<organism evidence="4 5">
    <name type="scientific">Thalassiosira oceanica</name>
    <name type="common">Marine diatom</name>
    <dbReference type="NCBI Taxonomy" id="159749"/>
    <lineage>
        <taxon>Eukaryota</taxon>
        <taxon>Sar</taxon>
        <taxon>Stramenopiles</taxon>
        <taxon>Ochrophyta</taxon>
        <taxon>Bacillariophyta</taxon>
        <taxon>Coscinodiscophyceae</taxon>
        <taxon>Thalassiosirophycidae</taxon>
        <taxon>Thalassiosirales</taxon>
        <taxon>Thalassiosiraceae</taxon>
        <taxon>Thalassiosira</taxon>
    </lineage>
</organism>
<feature type="domain" description="ABC1 atypical kinase-like" evidence="3">
    <location>
        <begin position="202"/>
        <end position="451"/>
    </location>
</feature>
<dbReference type="Proteomes" id="UP000266841">
    <property type="component" value="Unassembled WGS sequence"/>
</dbReference>
<dbReference type="InterPro" id="IPR011009">
    <property type="entry name" value="Kinase-like_dom_sf"/>
</dbReference>
<accession>K0R4G8</accession>
<dbReference type="eggNOG" id="KOG1235">
    <property type="taxonomic scope" value="Eukaryota"/>
</dbReference>